<accession>A0ABV4Z9G0</accession>
<dbReference type="Pfam" id="PF11523">
    <property type="entry name" value="DUF3223"/>
    <property type="match status" value="1"/>
</dbReference>
<comment type="caution">
    <text evidence="1">The sequence shown here is derived from an EMBL/GenBank/DDBJ whole genome shotgun (WGS) entry which is preliminary data.</text>
</comment>
<proteinExistence type="predicted"/>
<organism evidence="1 2">
    <name type="scientific">Pseudomonas boreofloridensis</name>
    <dbReference type="NCBI Taxonomy" id="3064348"/>
    <lineage>
        <taxon>Bacteria</taxon>
        <taxon>Pseudomonadati</taxon>
        <taxon>Pseudomonadota</taxon>
        <taxon>Gammaproteobacteria</taxon>
        <taxon>Pseudomonadales</taxon>
        <taxon>Pseudomonadaceae</taxon>
        <taxon>Pseudomonas</taxon>
    </lineage>
</organism>
<evidence type="ECO:0000313" key="2">
    <source>
        <dbReference type="Proteomes" id="UP001577047"/>
    </source>
</evidence>
<reference evidence="1 2" key="1">
    <citation type="submission" date="2024-09" db="EMBL/GenBank/DDBJ databases">
        <authorList>
            <person name="Fullem K."/>
        </authorList>
    </citation>
    <scope>NUCLEOTIDE SEQUENCE [LARGE SCALE GENOMIC DNA]</scope>
    <source>
        <strain evidence="2">K1(2024)</strain>
    </source>
</reference>
<name>A0ABV4Z9G0_9PSED</name>
<protein>
    <submittedName>
        <fullName evidence="1">DCL family protein</fullName>
    </submittedName>
</protein>
<dbReference type="Gene3D" id="3.10.450.40">
    <property type="match status" value="1"/>
</dbReference>
<dbReference type="RefSeq" id="WP_304483665.1">
    <property type="nucleotide sequence ID" value="NZ_JAUQOQ010000004.1"/>
</dbReference>
<dbReference type="Proteomes" id="UP001577047">
    <property type="component" value="Unassembled WGS sequence"/>
</dbReference>
<dbReference type="EMBL" id="JBHFXX010000008">
    <property type="protein sequence ID" value="MFB3801146.1"/>
    <property type="molecule type" value="Genomic_DNA"/>
</dbReference>
<sequence>MYWLGPFEYPSKQALLERLKHFIRTADLGRITQPVAVQKLHLLLALHPDADRKIDTGVDHFRLERNPLAGRGLHLVRLDGSTDSFSYKRCITGITQSHHGKVCEALRFVVRPQMDAFRAGLVWPSKCAITGVEIPHPNDLHIDHKVAFWRLLEVFCVEQRVDLPSLQVTGNGMTLALVDREISAAFEAFHFRHAQLQPTSRAANVWKGGRVQIDLMGVPKV</sequence>
<keyword evidence="2" id="KW-1185">Reference proteome</keyword>
<gene>
    <name evidence="1" type="ORF">ACE1YR_11965</name>
</gene>
<evidence type="ECO:0000313" key="1">
    <source>
        <dbReference type="EMBL" id="MFB3801146.1"/>
    </source>
</evidence>